<evidence type="ECO:0000256" key="1">
    <source>
        <dbReference type="ARBA" id="ARBA00006135"/>
    </source>
</evidence>
<dbReference type="NCBIfam" id="TIGR02775">
    <property type="entry name" value="TrbG_Ti"/>
    <property type="match status" value="1"/>
</dbReference>
<dbReference type="InterPro" id="IPR014142">
    <property type="entry name" value="TrbG_Ti"/>
</dbReference>
<dbReference type="CDD" id="cd06911">
    <property type="entry name" value="VirB9_CagX_TrbG"/>
    <property type="match status" value="1"/>
</dbReference>
<dbReference type="Proteomes" id="UP000199053">
    <property type="component" value="Unassembled WGS sequence"/>
</dbReference>
<feature type="signal peptide" evidence="3">
    <location>
        <begin position="1"/>
        <end position="21"/>
    </location>
</feature>
<reference evidence="5" key="1">
    <citation type="submission" date="2016-10" db="EMBL/GenBank/DDBJ databases">
        <authorList>
            <person name="Varghese N."/>
            <person name="Submissions S."/>
        </authorList>
    </citation>
    <scope>NUCLEOTIDE SEQUENCE [LARGE SCALE GENOMIC DNA]</scope>
    <source>
        <strain evidence="5">DSM 16995</strain>
    </source>
</reference>
<gene>
    <name evidence="4" type="ORF">SAMN05660337_1192</name>
</gene>
<protein>
    <submittedName>
        <fullName evidence="4">Type IV secretion system protein VirB9</fullName>
    </submittedName>
</protein>
<keyword evidence="5" id="KW-1185">Reference proteome</keyword>
<dbReference type="InterPro" id="IPR010258">
    <property type="entry name" value="Conjugal_tfr_TrbG/VirB9/CagX"/>
</dbReference>
<dbReference type="RefSeq" id="WP_092159244.1">
    <property type="nucleotide sequence ID" value="NZ_FNGA01000002.1"/>
</dbReference>
<evidence type="ECO:0000256" key="2">
    <source>
        <dbReference type="ARBA" id="ARBA00022729"/>
    </source>
</evidence>
<evidence type="ECO:0000256" key="3">
    <source>
        <dbReference type="SAM" id="SignalP"/>
    </source>
</evidence>
<dbReference type="AlphaFoldDB" id="A0A1G9EN95"/>
<organism evidence="4 5">
    <name type="scientific">Maridesulfovibrio ferrireducens</name>
    <dbReference type="NCBI Taxonomy" id="246191"/>
    <lineage>
        <taxon>Bacteria</taxon>
        <taxon>Pseudomonadati</taxon>
        <taxon>Thermodesulfobacteriota</taxon>
        <taxon>Desulfovibrionia</taxon>
        <taxon>Desulfovibrionales</taxon>
        <taxon>Desulfovibrionaceae</taxon>
        <taxon>Maridesulfovibrio</taxon>
    </lineage>
</organism>
<evidence type="ECO:0000313" key="4">
    <source>
        <dbReference type="EMBL" id="SDK77596.1"/>
    </source>
</evidence>
<evidence type="ECO:0000313" key="5">
    <source>
        <dbReference type="Proteomes" id="UP000199053"/>
    </source>
</evidence>
<accession>A0A1G9EN95</accession>
<feature type="chain" id="PRO_5011506904" evidence="3">
    <location>
        <begin position="22"/>
        <end position="324"/>
    </location>
</feature>
<dbReference type="InterPro" id="IPR038161">
    <property type="entry name" value="VirB9/CagX/TrbG_C_sf"/>
</dbReference>
<dbReference type="EMBL" id="FNGA01000002">
    <property type="protein sequence ID" value="SDK77596.1"/>
    <property type="molecule type" value="Genomic_DNA"/>
</dbReference>
<name>A0A1G9EN95_9BACT</name>
<dbReference type="InterPro" id="IPR033645">
    <property type="entry name" value="VirB9/CagX/TrbG_C"/>
</dbReference>
<keyword evidence="2 3" id="KW-0732">Signal</keyword>
<proteinExistence type="inferred from homology"/>
<dbReference type="STRING" id="246191.SAMN05660337_1192"/>
<dbReference type="Gene3D" id="2.60.40.2500">
    <property type="match status" value="1"/>
</dbReference>
<comment type="similarity">
    <text evidence="1">Belongs to the TrbG/VirB9 family.</text>
</comment>
<dbReference type="OrthoDB" id="5357875at2"/>
<dbReference type="Pfam" id="PF03524">
    <property type="entry name" value="CagX"/>
    <property type="match status" value="1"/>
</dbReference>
<sequence>MNRIIFISFCLVLLTCNSVSAATETDQQGLVNKVFAQHNPAPEKDSGGNVEIAISQPAPDYISKTDVRLNSKEWKALKLSKEWINRKVNPIMHSNGKIVYVFGATLPTIICSPLMASDLEFQSGENVNDVIIGDTARWIVVVAQSGLSGRESTHLVIKPLDAGLVTTAVITTDRRTYHLKLVSRRKGYTPYVAFIYPEDQEKILKASLKKKRRKESWKSTEIEGKPTDLSALDFGYSITGDEASWKPMRVYNDGIRTFIQLPRTSTQTEIPVLLVEKAGEEAIVNYRVKGNAMIVDEIFEKAILVAGTGMDQEKVEIKRLEGSK</sequence>